<feature type="transmembrane region" description="Helical" evidence="1">
    <location>
        <begin position="98"/>
        <end position="117"/>
    </location>
</feature>
<feature type="transmembrane region" description="Helical" evidence="1">
    <location>
        <begin position="67"/>
        <end position="86"/>
    </location>
</feature>
<protein>
    <recommendedName>
        <fullName evidence="4">DUF998 domain-containing protein</fullName>
    </recommendedName>
</protein>
<proteinExistence type="predicted"/>
<comment type="caution">
    <text evidence="2">The sequence shown here is derived from an EMBL/GenBank/DDBJ whole genome shotgun (WGS) entry which is preliminary data.</text>
</comment>
<evidence type="ECO:0000256" key="1">
    <source>
        <dbReference type="SAM" id="Phobius"/>
    </source>
</evidence>
<dbReference type="AlphaFoldDB" id="A0A840EWK5"/>
<keyword evidence="1" id="KW-0472">Membrane</keyword>
<keyword evidence="3" id="KW-1185">Reference proteome</keyword>
<keyword evidence="1" id="KW-1133">Transmembrane helix</keyword>
<keyword evidence="1" id="KW-0812">Transmembrane</keyword>
<dbReference type="Proteomes" id="UP000551501">
    <property type="component" value="Unassembled WGS sequence"/>
</dbReference>
<organism evidence="2 3">
    <name type="scientific">Gordonia humi</name>
    <dbReference type="NCBI Taxonomy" id="686429"/>
    <lineage>
        <taxon>Bacteria</taxon>
        <taxon>Bacillati</taxon>
        <taxon>Actinomycetota</taxon>
        <taxon>Actinomycetes</taxon>
        <taxon>Mycobacteriales</taxon>
        <taxon>Gordoniaceae</taxon>
        <taxon>Gordonia</taxon>
    </lineage>
</organism>
<evidence type="ECO:0008006" key="4">
    <source>
        <dbReference type="Google" id="ProtNLM"/>
    </source>
</evidence>
<reference evidence="2 3" key="1">
    <citation type="submission" date="2020-08" db="EMBL/GenBank/DDBJ databases">
        <title>Sequencing the genomes of 1000 actinobacteria strains.</title>
        <authorList>
            <person name="Klenk H.-P."/>
        </authorList>
    </citation>
    <scope>NUCLEOTIDE SEQUENCE [LARGE SCALE GENOMIC DNA]</scope>
    <source>
        <strain evidence="2 3">DSM 45298</strain>
    </source>
</reference>
<dbReference type="RefSeq" id="WP_183369816.1">
    <property type="nucleotide sequence ID" value="NZ_BAABHL010000083.1"/>
</dbReference>
<feature type="transmembrane region" description="Helical" evidence="1">
    <location>
        <begin position="21"/>
        <end position="40"/>
    </location>
</feature>
<evidence type="ECO:0000313" key="2">
    <source>
        <dbReference type="EMBL" id="MBB4134683.1"/>
    </source>
</evidence>
<sequence>MIAMQTRRPTFGSPVCPVDAVLLLVGAIAAVGSYVLPWYVDVDRPTLSVTGLGQVSDPGHAVHSGRLNWMIAAAAIGGLVLGAYRLSGRIRPACRRPATVIAAVAAGGVVFDVLAAPDGMRPTHGLAFAASGAAATAVGALVCRRRAVTAARASELVTNPTRMSRRRGTMESCSTS</sequence>
<accession>A0A840EWK5</accession>
<name>A0A840EWK5_9ACTN</name>
<evidence type="ECO:0000313" key="3">
    <source>
        <dbReference type="Proteomes" id="UP000551501"/>
    </source>
</evidence>
<dbReference type="EMBL" id="JACIFP010000001">
    <property type="protein sequence ID" value="MBB4134683.1"/>
    <property type="molecule type" value="Genomic_DNA"/>
</dbReference>
<feature type="transmembrane region" description="Helical" evidence="1">
    <location>
        <begin position="123"/>
        <end position="143"/>
    </location>
</feature>
<gene>
    <name evidence="2" type="ORF">BKA16_001235</name>
</gene>